<proteinExistence type="inferred from homology"/>
<protein>
    <submittedName>
        <fullName evidence="3">YciI family protein</fullName>
    </submittedName>
</protein>
<sequence>MRFLSMIRIDETLNQAPSERLLTDMQQLMEEMTRNGSLIATAGLTPSADGVRLRLRGGKITATDGPFTEAKEVIGGYALFEAASKAEAIAIGRRFLEVHGEGWDIECEVRPLQDQGAGCGRVDCVE</sequence>
<reference evidence="3" key="1">
    <citation type="submission" date="2024-06" db="EMBL/GenBank/DDBJ databases">
        <authorList>
            <person name="Li S."/>
        </authorList>
    </citation>
    <scope>NUCLEOTIDE SEQUENCE</scope>
    <source>
        <strain evidence="3">SR10</strain>
    </source>
</reference>
<organism evidence="3">
    <name type="scientific">Lysobacter firmicutimachus</name>
    <dbReference type="NCBI Taxonomy" id="1792846"/>
    <lineage>
        <taxon>Bacteria</taxon>
        <taxon>Pseudomonadati</taxon>
        <taxon>Pseudomonadota</taxon>
        <taxon>Gammaproteobacteria</taxon>
        <taxon>Lysobacterales</taxon>
        <taxon>Lysobacteraceae</taxon>
        <taxon>Lysobacter</taxon>
    </lineage>
</organism>
<evidence type="ECO:0000256" key="1">
    <source>
        <dbReference type="ARBA" id="ARBA00007689"/>
    </source>
</evidence>
<accession>A0AAU8MR06</accession>
<dbReference type="InterPro" id="IPR005545">
    <property type="entry name" value="YCII"/>
</dbReference>
<dbReference type="EMBL" id="CP159925">
    <property type="protein sequence ID" value="XCO73829.1"/>
    <property type="molecule type" value="Genomic_DNA"/>
</dbReference>
<dbReference type="RefSeq" id="WP_363796730.1">
    <property type="nucleotide sequence ID" value="NZ_CP159925.1"/>
</dbReference>
<dbReference type="SUPFAM" id="SSF54909">
    <property type="entry name" value="Dimeric alpha+beta barrel"/>
    <property type="match status" value="1"/>
</dbReference>
<dbReference type="Gene3D" id="3.30.70.1060">
    <property type="entry name" value="Dimeric alpha+beta barrel"/>
    <property type="match status" value="1"/>
</dbReference>
<feature type="domain" description="YCII-related" evidence="2">
    <location>
        <begin position="1"/>
        <end position="94"/>
    </location>
</feature>
<dbReference type="PANTHER" id="PTHR35174">
    <property type="entry name" value="BLL7171 PROTEIN-RELATED"/>
    <property type="match status" value="1"/>
</dbReference>
<dbReference type="AlphaFoldDB" id="A0AAU8MR06"/>
<name>A0AAU8MR06_9GAMM</name>
<gene>
    <name evidence="3" type="ORF">ABU614_15725</name>
</gene>
<evidence type="ECO:0000259" key="2">
    <source>
        <dbReference type="Pfam" id="PF03795"/>
    </source>
</evidence>
<comment type="similarity">
    <text evidence="1">Belongs to the YciI family.</text>
</comment>
<dbReference type="InterPro" id="IPR011008">
    <property type="entry name" value="Dimeric_a/b-barrel"/>
</dbReference>
<evidence type="ECO:0000313" key="3">
    <source>
        <dbReference type="EMBL" id="XCO73829.1"/>
    </source>
</evidence>
<dbReference type="PANTHER" id="PTHR35174:SF1">
    <property type="entry name" value="BLL0086 PROTEIN"/>
    <property type="match status" value="1"/>
</dbReference>
<dbReference type="Pfam" id="PF03795">
    <property type="entry name" value="YCII"/>
    <property type="match status" value="1"/>
</dbReference>